<proteinExistence type="predicted"/>
<dbReference type="Gene3D" id="1.25.40.20">
    <property type="entry name" value="Ankyrin repeat-containing domain"/>
    <property type="match status" value="3"/>
</dbReference>
<dbReference type="InterPro" id="IPR036770">
    <property type="entry name" value="Ankyrin_rpt-contain_sf"/>
</dbReference>
<gene>
    <name evidence="5" type="ORF">M9Y10_002773</name>
</gene>
<evidence type="ECO:0000256" key="4">
    <source>
        <dbReference type="SAM" id="MobiDB-lite"/>
    </source>
</evidence>
<dbReference type="SMART" id="SM00248">
    <property type="entry name" value="ANK"/>
    <property type="match status" value="12"/>
</dbReference>
<dbReference type="Proteomes" id="UP001470230">
    <property type="component" value="Unassembled WGS sequence"/>
</dbReference>
<dbReference type="PANTHER" id="PTHR24193">
    <property type="entry name" value="ANKYRIN REPEAT PROTEIN"/>
    <property type="match status" value="1"/>
</dbReference>
<dbReference type="InterPro" id="IPR002110">
    <property type="entry name" value="Ankyrin_rpt"/>
</dbReference>
<evidence type="ECO:0000256" key="3">
    <source>
        <dbReference type="PROSITE-ProRule" id="PRU00023"/>
    </source>
</evidence>
<dbReference type="PROSITE" id="PS50088">
    <property type="entry name" value="ANK_REPEAT"/>
    <property type="match status" value="1"/>
</dbReference>
<organism evidence="5 6">
    <name type="scientific">Tritrichomonas musculus</name>
    <dbReference type="NCBI Taxonomy" id="1915356"/>
    <lineage>
        <taxon>Eukaryota</taxon>
        <taxon>Metamonada</taxon>
        <taxon>Parabasalia</taxon>
        <taxon>Tritrichomonadida</taxon>
        <taxon>Tritrichomonadidae</taxon>
        <taxon>Tritrichomonas</taxon>
    </lineage>
</organism>
<dbReference type="Pfam" id="PF12796">
    <property type="entry name" value="Ank_2"/>
    <property type="match status" value="3"/>
</dbReference>
<feature type="compositionally biased region" description="Acidic residues" evidence="4">
    <location>
        <begin position="476"/>
        <end position="494"/>
    </location>
</feature>
<keyword evidence="1" id="KW-0677">Repeat</keyword>
<protein>
    <recommendedName>
        <fullName evidence="7">Ankyrin</fullName>
    </recommendedName>
</protein>
<dbReference type="PANTHER" id="PTHR24193:SF121">
    <property type="entry name" value="ADA2A-CONTAINING COMPLEX COMPONENT 3, ISOFORM D"/>
    <property type="match status" value="1"/>
</dbReference>
<comment type="caution">
    <text evidence="5">The sequence shown here is derived from an EMBL/GenBank/DDBJ whole genome shotgun (WGS) entry which is preliminary data.</text>
</comment>
<dbReference type="PROSITE" id="PS50297">
    <property type="entry name" value="ANK_REP_REGION"/>
    <property type="match status" value="1"/>
</dbReference>
<keyword evidence="6" id="KW-1185">Reference proteome</keyword>
<dbReference type="SUPFAM" id="SSF48403">
    <property type="entry name" value="Ankyrin repeat"/>
    <property type="match status" value="3"/>
</dbReference>
<evidence type="ECO:0000256" key="1">
    <source>
        <dbReference type="ARBA" id="ARBA00022737"/>
    </source>
</evidence>
<sequence length="969" mass="113132">MDLKYINEKKDTQKAFLDFIDNENDIEENYQNLLQHLNDQKIGGDPTELKVYFNLITKVANFHYRSSNFFDKIEKLLLYFKDQISRNFSNLEVFLIFQSNKRILLFLFNESILKFDDLVYKKIIINDDYLNFFYPEIVIYNNSAQYNSKCIGNKEITDYYQENRDEFKEKRRIGENDTYICQLIQKDDIDNFIIHIKESNLSLDSKIGYSIFETNSYLIKRQKSSFPTLIEYASFFGSMKIINYLFKNGVNLTSSLWDHAIHGCNFELIRLLEENKIQPGNEIQLKNYYPDFYYIQSDSNKSNEYVNLFRKSIKYFNIEVSNYIKQNYINENFDVSLKAIKYSNFNYFPQNLNNQNIFGNLCKFGYFKLVEIILNTSKIYLNEPFENELILFSAIEHFEIFKLLFEQGSFDINVRTSFKMDKRCISIRKSLLCAAIEKENMKLIQYLLSHNDINVNLSYILTQGLLQIPGLRYAQDDENEEEENEEEESEEEDSSFTKDLLLNQILYEKTALHLAVEKRNNEIVSFLLNNPNINVNVKSITKLYKNKEGDQIGQYIQNLVKRRYIKSALTIAIENNDYDIVQNLLKNSKINVNIKSRFDYLYDFETRQLYGSEKVYNCHDTGYENKTALCTAIQKENMDIIQLLLSHPKININLQSTIIENQEIVNDFLNQIYSNLNPFDKPEDADNKSIKAIMSKKTPVEVAFDSENIEIFNLIFSQPKIDINHKNCGQRLFLSAIKNGKNELITILSSNPTFDIKQGLKGSLQNAVKEENIEMLKILLKIPEVDINNVFDGETALQIAARIGNIDIFNIIFNHPKIDLTKESCGDLALKDAASEGNLEIFKILLSHPDININNDSNGKTVLKEVIKKGNIEMVKILLSRPEINVNDSSDGQTALEIAAKNKNIEIVRLLLAHPGIDIDLKKIYKDEDYDKIKIIFMMICAKNKIDNQENANFWDHFEEVMQNECLFK</sequence>
<evidence type="ECO:0000313" key="6">
    <source>
        <dbReference type="Proteomes" id="UP001470230"/>
    </source>
</evidence>
<keyword evidence="2 3" id="KW-0040">ANK repeat</keyword>
<evidence type="ECO:0008006" key="7">
    <source>
        <dbReference type="Google" id="ProtNLM"/>
    </source>
</evidence>
<evidence type="ECO:0000256" key="2">
    <source>
        <dbReference type="ARBA" id="ARBA00023043"/>
    </source>
</evidence>
<evidence type="ECO:0000313" key="5">
    <source>
        <dbReference type="EMBL" id="KAK8900446.1"/>
    </source>
</evidence>
<dbReference type="EMBL" id="JAPFFF010000001">
    <property type="protein sequence ID" value="KAK8900446.1"/>
    <property type="molecule type" value="Genomic_DNA"/>
</dbReference>
<accession>A0ABR2LAQ8</accession>
<feature type="region of interest" description="Disordered" evidence="4">
    <location>
        <begin position="476"/>
        <end position="496"/>
    </location>
</feature>
<dbReference type="InterPro" id="IPR050663">
    <property type="entry name" value="Ankyrin-SOCS_Box"/>
</dbReference>
<reference evidence="5 6" key="1">
    <citation type="submission" date="2024-04" db="EMBL/GenBank/DDBJ databases">
        <title>Tritrichomonas musculus Genome.</title>
        <authorList>
            <person name="Alves-Ferreira E."/>
            <person name="Grigg M."/>
            <person name="Lorenzi H."/>
            <person name="Galac M."/>
        </authorList>
    </citation>
    <scope>NUCLEOTIDE SEQUENCE [LARGE SCALE GENOMIC DNA]</scope>
    <source>
        <strain evidence="5 6">EAF2021</strain>
    </source>
</reference>
<feature type="repeat" description="ANK" evidence="3">
    <location>
        <begin position="891"/>
        <end position="912"/>
    </location>
</feature>
<name>A0ABR2LAQ8_9EUKA</name>